<keyword evidence="2" id="KW-1185">Reference proteome</keyword>
<dbReference type="EMBL" id="CP116341">
    <property type="protein sequence ID" value="WOV83016.1"/>
    <property type="molecule type" value="Genomic_DNA"/>
</dbReference>
<evidence type="ECO:0000313" key="1">
    <source>
        <dbReference type="EMBL" id="WOV83016.1"/>
    </source>
</evidence>
<accession>A0ABZ0KS15</accession>
<proteinExistence type="predicted"/>
<evidence type="ECO:0000313" key="2">
    <source>
        <dbReference type="Proteomes" id="UP001303532"/>
    </source>
</evidence>
<dbReference type="RefSeq" id="WP_323690687.1">
    <property type="nucleotide sequence ID" value="NZ_CP116341.1"/>
</dbReference>
<organism evidence="1 2">
    <name type="scientific">Sporosarcina jeotgali</name>
    <dbReference type="NCBI Taxonomy" id="3020056"/>
    <lineage>
        <taxon>Bacteria</taxon>
        <taxon>Bacillati</taxon>
        <taxon>Bacillota</taxon>
        <taxon>Bacilli</taxon>
        <taxon>Bacillales</taxon>
        <taxon>Caryophanaceae</taxon>
        <taxon>Sporosarcina</taxon>
    </lineage>
</organism>
<reference evidence="1 2" key="1">
    <citation type="submission" date="2023-01" db="EMBL/GenBank/DDBJ databases">
        <title>Sporosarcina sp. nov., isolated from Korean tranditional fermented seafood 'Jeotgal'.</title>
        <authorList>
            <person name="Yang A.-I."/>
        </authorList>
    </citation>
    <scope>NUCLEOTIDE SEQUENCE [LARGE SCALE GENOMIC DNA]</scope>
    <source>
        <strain evidence="1 2">B2O-1</strain>
    </source>
</reference>
<sequence length="41" mass="4582">MSRPISEGIRAGSQVDYKDVLLLAALYSQKPFFDTSFADPF</sequence>
<protein>
    <submittedName>
        <fullName evidence="1">Uncharacterized protein</fullName>
    </submittedName>
</protein>
<dbReference type="Proteomes" id="UP001303532">
    <property type="component" value="Chromosome"/>
</dbReference>
<name>A0ABZ0KS15_9BACL</name>
<gene>
    <name evidence="1" type="ORF">PGH26_08675</name>
</gene>